<comment type="caution">
    <text evidence="15">The sequence shown here is derived from an EMBL/GenBank/DDBJ whole genome shotgun (WGS) entry which is preliminary data.</text>
</comment>
<feature type="domain" description="HD" evidence="13">
    <location>
        <begin position="300"/>
        <end position="383"/>
    </location>
</feature>
<dbReference type="GO" id="GO:0042245">
    <property type="term" value="P:RNA repair"/>
    <property type="evidence" value="ECO:0007669"/>
    <property type="project" value="UniProtKB-KW"/>
</dbReference>
<evidence type="ECO:0000256" key="8">
    <source>
        <dbReference type="ARBA" id="ARBA00022840"/>
    </source>
</evidence>
<comment type="similarity">
    <text evidence="11">Belongs to the tRNA nucleotidyltransferase/poly(A) polymerase family.</text>
</comment>
<evidence type="ECO:0000259" key="12">
    <source>
        <dbReference type="Pfam" id="PF01743"/>
    </source>
</evidence>
<dbReference type="AlphaFoldDB" id="A0A2N1UMV1"/>
<protein>
    <recommendedName>
        <fullName evidence="17">HD domain-containing protein</fullName>
    </recommendedName>
</protein>
<keyword evidence="10 11" id="KW-0694">RNA-binding</keyword>
<dbReference type="PANTHER" id="PTHR47545">
    <property type="entry name" value="MULTIFUNCTIONAL CCA PROTEIN"/>
    <property type="match status" value="1"/>
</dbReference>
<dbReference type="InterPro" id="IPR002646">
    <property type="entry name" value="PolA_pol_head_dom"/>
</dbReference>
<evidence type="ECO:0000256" key="10">
    <source>
        <dbReference type="ARBA" id="ARBA00022884"/>
    </source>
</evidence>
<dbReference type="GO" id="GO:0046872">
    <property type="term" value="F:metal ion binding"/>
    <property type="evidence" value="ECO:0007669"/>
    <property type="project" value="UniProtKB-KW"/>
</dbReference>
<sequence length="505" mass="58792">MKIDFQKIEQKKEIINFVKKISKKFPEAEVFLVGGAVRDILLKQTDQIDYDFLIRNVEAKQLEKFLSKIGKVNLVGKQFGVFKFLPRVLIKTQKDSWDIALPRTEHSGGSGSRTDFNIQSDPNLSLEKDLSRRDFTINALAIKLKVKNLKLKVEEIIDFFEGQKDLKKKIIRAVGNPEQRFKEDYSRMLRGIRFACQLNFKIEEKTERAIKKLIPCINNSLNNERLIPYETIAKEFLKSFYCAPLRAFDLCEQNGIFKNLIPEILKMKKCLQPKIYHKEGDVLIHTRLALSNLDLKRFKKQFNKEKNSIELIMAVLFHDLGKPYTIKTPRKDGIDRIRFNGHAQIGAQLFKEISQRLKFSSAKFNETMAAWLIENHSLMVSGEIEKIKNSTIEKYFFNEKYSGEDLLKLDFVDTLASIPLVGKPSLKKFYQMVRRIEDLKKLNKEKNRLPKPILNGHEIMKKFNIPSGQQIGKLLEILRETQLKGEIKTKKEAQEFLKKVISHKI</sequence>
<evidence type="ECO:0000256" key="6">
    <source>
        <dbReference type="ARBA" id="ARBA00022741"/>
    </source>
</evidence>
<organism evidence="15 16">
    <name type="scientific">Candidatus Kuenenbacteria bacterium HGW-Kuenenbacteria-1</name>
    <dbReference type="NCBI Taxonomy" id="2013812"/>
    <lineage>
        <taxon>Bacteria</taxon>
        <taxon>Candidatus Kueneniibacteriota</taxon>
    </lineage>
</organism>
<feature type="domain" description="Poly A polymerase head" evidence="12">
    <location>
        <begin position="30"/>
        <end position="172"/>
    </location>
</feature>
<evidence type="ECO:0000256" key="7">
    <source>
        <dbReference type="ARBA" id="ARBA00022800"/>
    </source>
</evidence>
<dbReference type="EMBL" id="PGYQ01000017">
    <property type="protein sequence ID" value="PKL72090.1"/>
    <property type="molecule type" value="Genomic_DNA"/>
</dbReference>
<evidence type="ECO:0000259" key="14">
    <source>
        <dbReference type="Pfam" id="PF12627"/>
    </source>
</evidence>
<dbReference type="Pfam" id="PF01966">
    <property type="entry name" value="HD"/>
    <property type="match status" value="1"/>
</dbReference>
<evidence type="ECO:0000256" key="5">
    <source>
        <dbReference type="ARBA" id="ARBA00022723"/>
    </source>
</evidence>
<dbReference type="GO" id="GO:0016779">
    <property type="term" value="F:nucleotidyltransferase activity"/>
    <property type="evidence" value="ECO:0007669"/>
    <property type="project" value="UniProtKB-KW"/>
</dbReference>
<feature type="domain" description="tRNA nucleotidyltransferase/poly(A) polymerase RNA and SrmB- binding" evidence="14">
    <location>
        <begin position="199"/>
        <end position="264"/>
    </location>
</feature>
<evidence type="ECO:0008006" key="17">
    <source>
        <dbReference type="Google" id="ProtNLM"/>
    </source>
</evidence>
<dbReference type="CDD" id="cd00077">
    <property type="entry name" value="HDc"/>
    <property type="match status" value="1"/>
</dbReference>
<dbReference type="InterPro" id="IPR032828">
    <property type="entry name" value="PolyA_RNA-bd"/>
</dbReference>
<dbReference type="Pfam" id="PF12627">
    <property type="entry name" value="PolyA_pol_RNAbd"/>
    <property type="match status" value="1"/>
</dbReference>
<keyword evidence="3" id="KW-0819">tRNA processing</keyword>
<proteinExistence type="inferred from homology"/>
<name>A0A2N1UMV1_9BACT</name>
<evidence type="ECO:0000256" key="3">
    <source>
        <dbReference type="ARBA" id="ARBA00022694"/>
    </source>
</evidence>
<reference evidence="15 16" key="1">
    <citation type="journal article" date="2017" name="ISME J.">
        <title>Potential for microbial H2 and metal transformations associated with novel bacteria and archaea in deep terrestrial subsurface sediments.</title>
        <authorList>
            <person name="Hernsdorf A.W."/>
            <person name="Amano Y."/>
            <person name="Miyakawa K."/>
            <person name="Ise K."/>
            <person name="Suzuki Y."/>
            <person name="Anantharaman K."/>
            <person name="Probst A."/>
            <person name="Burstein D."/>
            <person name="Thomas B.C."/>
            <person name="Banfield J.F."/>
        </authorList>
    </citation>
    <scope>NUCLEOTIDE SEQUENCE [LARGE SCALE GENOMIC DNA]</scope>
    <source>
        <strain evidence="15">HGW-Kuenenbacteria-1</strain>
    </source>
</reference>
<dbReference type="GO" id="GO:0005524">
    <property type="term" value="F:ATP binding"/>
    <property type="evidence" value="ECO:0007669"/>
    <property type="project" value="UniProtKB-KW"/>
</dbReference>
<accession>A0A2N1UMV1</accession>
<dbReference type="Proteomes" id="UP000233414">
    <property type="component" value="Unassembled WGS sequence"/>
</dbReference>
<evidence type="ECO:0000256" key="4">
    <source>
        <dbReference type="ARBA" id="ARBA00022695"/>
    </source>
</evidence>
<dbReference type="SUPFAM" id="SSF81891">
    <property type="entry name" value="Poly A polymerase C-terminal region-like"/>
    <property type="match status" value="1"/>
</dbReference>
<dbReference type="InterPro" id="IPR050124">
    <property type="entry name" value="tRNA_CCA-adding_enzyme"/>
</dbReference>
<keyword evidence="8" id="KW-0067">ATP-binding</keyword>
<evidence type="ECO:0000256" key="9">
    <source>
        <dbReference type="ARBA" id="ARBA00022842"/>
    </source>
</evidence>
<keyword evidence="7" id="KW-0692">RNA repair</keyword>
<keyword evidence="4" id="KW-0548">Nucleotidyltransferase</keyword>
<evidence type="ECO:0000256" key="1">
    <source>
        <dbReference type="ARBA" id="ARBA00001946"/>
    </source>
</evidence>
<evidence type="ECO:0000313" key="15">
    <source>
        <dbReference type="EMBL" id="PKL72090.1"/>
    </source>
</evidence>
<dbReference type="GO" id="GO:0008033">
    <property type="term" value="P:tRNA processing"/>
    <property type="evidence" value="ECO:0007669"/>
    <property type="project" value="UniProtKB-KW"/>
</dbReference>
<keyword evidence="9" id="KW-0460">Magnesium</keyword>
<evidence type="ECO:0000313" key="16">
    <source>
        <dbReference type="Proteomes" id="UP000233414"/>
    </source>
</evidence>
<gene>
    <name evidence="15" type="ORF">CVV26_02975</name>
</gene>
<dbReference type="InterPro" id="IPR043519">
    <property type="entry name" value="NT_sf"/>
</dbReference>
<dbReference type="SUPFAM" id="SSF81301">
    <property type="entry name" value="Nucleotidyltransferase"/>
    <property type="match status" value="1"/>
</dbReference>
<keyword evidence="5" id="KW-0479">Metal-binding</keyword>
<keyword evidence="6" id="KW-0547">Nucleotide-binding</keyword>
<dbReference type="GO" id="GO:0003723">
    <property type="term" value="F:RNA binding"/>
    <property type="evidence" value="ECO:0007669"/>
    <property type="project" value="UniProtKB-KW"/>
</dbReference>
<evidence type="ECO:0000259" key="13">
    <source>
        <dbReference type="Pfam" id="PF01966"/>
    </source>
</evidence>
<dbReference type="Pfam" id="PF01743">
    <property type="entry name" value="PolyA_pol"/>
    <property type="match status" value="1"/>
</dbReference>
<comment type="cofactor">
    <cofactor evidence="1">
        <name>Mg(2+)</name>
        <dbReference type="ChEBI" id="CHEBI:18420"/>
    </cofactor>
</comment>
<evidence type="ECO:0000256" key="11">
    <source>
        <dbReference type="RuleBase" id="RU003953"/>
    </source>
</evidence>
<dbReference type="Gene3D" id="1.10.3090.10">
    <property type="entry name" value="cca-adding enzyme, domain 2"/>
    <property type="match status" value="1"/>
</dbReference>
<evidence type="ECO:0000256" key="2">
    <source>
        <dbReference type="ARBA" id="ARBA00022679"/>
    </source>
</evidence>
<dbReference type="InterPro" id="IPR006674">
    <property type="entry name" value="HD_domain"/>
</dbReference>
<keyword evidence="2 11" id="KW-0808">Transferase</keyword>
<dbReference type="InterPro" id="IPR003607">
    <property type="entry name" value="HD/PDEase_dom"/>
</dbReference>
<dbReference type="PANTHER" id="PTHR47545:SF1">
    <property type="entry name" value="MULTIFUNCTIONAL CCA PROTEIN"/>
    <property type="match status" value="1"/>
</dbReference>
<dbReference type="Gene3D" id="3.30.460.10">
    <property type="entry name" value="Beta Polymerase, domain 2"/>
    <property type="match status" value="1"/>
</dbReference>